<dbReference type="GO" id="GO:0006511">
    <property type="term" value="P:ubiquitin-dependent protein catabolic process"/>
    <property type="evidence" value="ECO:0007669"/>
    <property type="project" value="TreeGrafter"/>
</dbReference>
<dbReference type="GO" id="GO:0005634">
    <property type="term" value="C:nucleus"/>
    <property type="evidence" value="ECO:0007669"/>
    <property type="project" value="TreeGrafter"/>
</dbReference>
<dbReference type="InterPro" id="IPR026750">
    <property type="entry name" value="NTAN1"/>
</dbReference>
<proteinExistence type="predicted"/>
<accession>A0A9W6TKW3</accession>
<organism evidence="1 2">
    <name type="scientific">Phytophthora fragariaefolia</name>
    <dbReference type="NCBI Taxonomy" id="1490495"/>
    <lineage>
        <taxon>Eukaryota</taxon>
        <taxon>Sar</taxon>
        <taxon>Stramenopiles</taxon>
        <taxon>Oomycota</taxon>
        <taxon>Peronosporomycetes</taxon>
        <taxon>Peronosporales</taxon>
        <taxon>Peronosporaceae</taxon>
        <taxon>Phytophthora</taxon>
    </lineage>
</organism>
<gene>
    <name evidence="1" type="ORF">Pfra01_000116100</name>
</gene>
<dbReference type="Pfam" id="PF14736">
    <property type="entry name" value="N_Asn_amidohyd"/>
    <property type="match status" value="1"/>
</dbReference>
<reference evidence="1" key="1">
    <citation type="submission" date="2023-04" db="EMBL/GenBank/DDBJ databases">
        <title>Phytophthora fragariaefolia NBRC 109709.</title>
        <authorList>
            <person name="Ichikawa N."/>
            <person name="Sato H."/>
            <person name="Tonouchi N."/>
        </authorList>
    </citation>
    <scope>NUCLEOTIDE SEQUENCE</scope>
    <source>
        <strain evidence="1">NBRC 109709</strain>
    </source>
</reference>
<dbReference type="GO" id="GO:0008418">
    <property type="term" value="F:protein-N-terminal asparagine amidohydrolase activity"/>
    <property type="evidence" value="ECO:0007669"/>
    <property type="project" value="InterPro"/>
</dbReference>
<dbReference type="EMBL" id="BSXT01000091">
    <property type="protein sequence ID" value="GMF17312.1"/>
    <property type="molecule type" value="Genomic_DNA"/>
</dbReference>
<dbReference type="OrthoDB" id="539995at2759"/>
<sequence>MVLLGIEELPDAAAAMEALGADRELEDRRHALLDAPALVVTRESGLRTIHVLSEEMAFVAPAAHGLDLVASDDATTCSVVMLIGDGIVGIAHLDSTRQMIFFLHKWESLSSAATTRVAIAGGYDDERGIAHPISIDILQAFLSSERAYQVEQFVTGRWNTTQTHDGAMLPRTRGIGYFPAKDLFVQVEFNADSRLPLVPLRFAGVSPYPLHTLACCLESEGPLEITVGPYWGTLLPPDACPYMLALDDSQLLSRISTSPLAEGPKFLQDMRDMLQFISDCSLRCLDNILVLTVPSTGQGLDGKNN</sequence>
<keyword evidence="2" id="KW-1185">Reference proteome</keyword>
<dbReference type="PANTHER" id="PTHR12498">
    <property type="entry name" value="N-TERMINAL ASPARAGINE AMIDOHYDROLASE"/>
    <property type="match status" value="1"/>
</dbReference>
<protein>
    <submittedName>
        <fullName evidence="1">Unnamed protein product</fullName>
    </submittedName>
</protein>
<evidence type="ECO:0000313" key="1">
    <source>
        <dbReference type="EMBL" id="GMF17312.1"/>
    </source>
</evidence>
<dbReference type="PANTHER" id="PTHR12498:SF0">
    <property type="entry name" value="PROTEIN N-TERMINAL ASPARAGINE AMIDOHYDROLASE"/>
    <property type="match status" value="1"/>
</dbReference>
<dbReference type="Proteomes" id="UP001165121">
    <property type="component" value="Unassembled WGS sequence"/>
</dbReference>
<name>A0A9W6TKW3_9STRA</name>
<evidence type="ECO:0000313" key="2">
    <source>
        <dbReference type="Proteomes" id="UP001165121"/>
    </source>
</evidence>
<comment type="caution">
    <text evidence="1">The sequence shown here is derived from an EMBL/GenBank/DDBJ whole genome shotgun (WGS) entry which is preliminary data.</text>
</comment>
<dbReference type="AlphaFoldDB" id="A0A9W6TKW3"/>